<keyword evidence="6" id="KW-0902">Two-component regulatory system</keyword>
<feature type="domain" description="Histidine kinase" evidence="9">
    <location>
        <begin position="449"/>
        <end position="667"/>
    </location>
</feature>
<comment type="catalytic activity">
    <reaction evidence="1">
        <text>ATP + protein L-histidine = ADP + protein N-phospho-L-histidine.</text>
        <dbReference type="EC" id="2.7.13.3"/>
    </reaction>
</comment>
<dbReference type="InterPro" id="IPR036890">
    <property type="entry name" value="HATPase_C_sf"/>
</dbReference>
<dbReference type="PANTHER" id="PTHR43047">
    <property type="entry name" value="TWO-COMPONENT HISTIDINE PROTEIN KINASE"/>
    <property type="match status" value="1"/>
</dbReference>
<dbReference type="Gene3D" id="1.10.287.130">
    <property type="match status" value="1"/>
</dbReference>
<dbReference type="GO" id="GO:0005886">
    <property type="term" value="C:plasma membrane"/>
    <property type="evidence" value="ECO:0007669"/>
    <property type="project" value="TreeGrafter"/>
</dbReference>
<accession>A0A4R6UMV5</accession>
<dbReference type="GO" id="GO:0009927">
    <property type="term" value="F:histidine phosphotransfer kinase activity"/>
    <property type="evidence" value="ECO:0007669"/>
    <property type="project" value="TreeGrafter"/>
</dbReference>
<keyword evidence="3" id="KW-0597">Phosphoprotein</keyword>
<dbReference type="Pfam" id="PF00512">
    <property type="entry name" value="HisKA"/>
    <property type="match status" value="1"/>
</dbReference>
<keyword evidence="4" id="KW-0808">Transferase</keyword>
<keyword evidence="8" id="KW-1133">Transmembrane helix</keyword>
<dbReference type="SMART" id="SM00388">
    <property type="entry name" value="HisKA"/>
    <property type="match status" value="1"/>
</dbReference>
<comment type="caution">
    <text evidence="10">The sequence shown here is derived from an EMBL/GenBank/DDBJ whole genome shotgun (WGS) entry which is preliminary data.</text>
</comment>
<reference evidence="10 11" key="1">
    <citation type="submission" date="2019-03" db="EMBL/GenBank/DDBJ databases">
        <title>Genomic Encyclopedia of Type Strains, Phase IV (KMG-IV): sequencing the most valuable type-strain genomes for metagenomic binning, comparative biology and taxonomic classification.</title>
        <authorList>
            <person name="Goeker M."/>
        </authorList>
    </citation>
    <scope>NUCLEOTIDE SEQUENCE [LARGE SCALE GENOMIC DNA]</scope>
    <source>
        <strain evidence="10 11">DSM 103792</strain>
    </source>
</reference>
<dbReference type="FunFam" id="3.30.565.10:FF:000010">
    <property type="entry name" value="Sensor histidine kinase RcsC"/>
    <property type="match status" value="1"/>
</dbReference>
<evidence type="ECO:0000313" key="10">
    <source>
        <dbReference type="EMBL" id="TDQ47526.1"/>
    </source>
</evidence>
<dbReference type="SMART" id="SM00028">
    <property type="entry name" value="TPR"/>
    <property type="match status" value="5"/>
</dbReference>
<protein>
    <recommendedName>
        <fullName evidence="2">histidine kinase</fullName>
        <ecNumber evidence="2">2.7.13.3</ecNumber>
    </recommendedName>
</protein>
<dbReference type="AlphaFoldDB" id="A0A4R6UMV5"/>
<dbReference type="Pfam" id="PF13424">
    <property type="entry name" value="TPR_12"/>
    <property type="match status" value="1"/>
</dbReference>
<dbReference type="CDD" id="cd16922">
    <property type="entry name" value="HATPase_EvgS-ArcB-TorS-like"/>
    <property type="match status" value="1"/>
</dbReference>
<evidence type="ECO:0000256" key="3">
    <source>
        <dbReference type="ARBA" id="ARBA00022553"/>
    </source>
</evidence>
<sequence length="680" mass="76377">MPSFDVRPLLVGFFFVLMTLPVLANGECQSIDQTDASRAVQYADQVRLNSRNDPATALQVASEALEYFQQHCVIAPKADVLNESAYALYFQSRYPEALVRAKEAEVFAQDYRLLSSVARAKTIQANVLQSVGEYSKAIGLYNEAIELYQRDKGNRASATEGETRILNNIANTYFMARQYDYALKYYHQFGGRATQPENQAAYALGVANVMAEKAEYPEAERHYREALQLYTKAGDLLGQELAMNGLSRVLAEEKNFEEALSFNTRAFESMERGGRQYNQVSILNGRAKIQMEMGRHQQAFLTLDAALKVAQRHGQKSAAVDVLEYRSQLHQRLGDDTSALRDMQAMLRLQSELLNERSSQQLAVMQAYFDVQEKNREIELLTASNRVKELELKQQNAIWLATVGAILFATMIIFFLFYRRTQKRLLREHELVSDKLRELDKVKDQVLLNTSHELRTPLNGIIGMSQLLLADASGELSEEVREQINVIESCGQRLLHLVQDILDYSQLQMGRLRVSLKPVDAGAVVRHACNLVKGLAEEKQLRLHVDMDEALPLVTADESRLHQILLNLLGNAIKFSRRGDITISAKHDADGVLISVQDQGPGIPTDKLQHIFNPFEQVDGSATRRGEGSGLGLPITRELLRLHGSEIQVQSVENRGSTFSFRLPAAGVESLSDQYAKAVH</sequence>
<proteinExistence type="predicted"/>
<keyword evidence="5" id="KW-0418">Kinase</keyword>
<dbReference type="InterPro" id="IPR011990">
    <property type="entry name" value="TPR-like_helical_dom_sf"/>
</dbReference>
<evidence type="ECO:0000256" key="5">
    <source>
        <dbReference type="ARBA" id="ARBA00022777"/>
    </source>
</evidence>
<keyword evidence="11" id="KW-1185">Reference proteome</keyword>
<dbReference type="EC" id="2.7.13.3" evidence="2"/>
<dbReference type="PRINTS" id="PR00344">
    <property type="entry name" value="BCTRLSENSOR"/>
</dbReference>
<dbReference type="CDD" id="cd00082">
    <property type="entry name" value="HisKA"/>
    <property type="match status" value="1"/>
</dbReference>
<dbReference type="SUPFAM" id="SSF55874">
    <property type="entry name" value="ATPase domain of HSP90 chaperone/DNA topoisomerase II/histidine kinase"/>
    <property type="match status" value="1"/>
</dbReference>
<dbReference type="InterPro" id="IPR019734">
    <property type="entry name" value="TPR_rpt"/>
</dbReference>
<dbReference type="PROSITE" id="PS50005">
    <property type="entry name" value="TPR"/>
    <property type="match status" value="1"/>
</dbReference>
<keyword evidence="8" id="KW-0812">Transmembrane</keyword>
<dbReference type="PANTHER" id="PTHR43047:SF72">
    <property type="entry name" value="OSMOSENSING HISTIDINE PROTEIN KINASE SLN1"/>
    <property type="match status" value="1"/>
</dbReference>
<keyword evidence="7" id="KW-0802">TPR repeat</keyword>
<evidence type="ECO:0000313" key="11">
    <source>
        <dbReference type="Proteomes" id="UP000295375"/>
    </source>
</evidence>
<dbReference type="OrthoDB" id="9812260at2"/>
<dbReference type="Proteomes" id="UP000295375">
    <property type="component" value="Unassembled WGS sequence"/>
</dbReference>
<dbReference type="PROSITE" id="PS50109">
    <property type="entry name" value="HIS_KIN"/>
    <property type="match status" value="1"/>
</dbReference>
<evidence type="ECO:0000256" key="7">
    <source>
        <dbReference type="PROSITE-ProRule" id="PRU00339"/>
    </source>
</evidence>
<dbReference type="SUPFAM" id="SSF48452">
    <property type="entry name" value="TPR-like"/>
    <property type="match status" value="2"/>
</dbReference>
<evidence type="ECO:0000256" key="6">
    <source>
        <dbReference type="ARBA" id="ARBA00023012"/>
    </source>
</evidence>
<dbReference type="Gene3D" id="3.30.565.10">
    <property type="entry name" value="Histidine kinase-like ATPase, C-terminal domain"/>
    <property type="match status" value="1"/>
</dbReference>
<dbReference type="SMART" id="SM00387">
    <property type="entry name" value="HATPase_c"/>
    <property type="match status" value="1"/>
</dbReference>
<dbReference type="InterPro" id="IPR005467">
    <property type="entry name" value="His_kinase_dom"/>
</dbReference>
<evidence type="ECO:0000256" key="2">
    <source>
        <dbReference type="ARBA" id="ARBA00012438"/>
    </source>
</evidence>
<dbReference type="InterPro" id="IPR003594">
    <property type="entry name" value="HATPase_dom"/>
</dbReference>
<evidence type="ECO:0000256" key="4">
    <source>
        <dbReference type="ARBA" id="ARBA00022679"/>
    </source>
</evidence>
<dbReference type="InterPro" id="IPR004358">
    <property type="entry name" value="Sig_transdc_His_kin-like_C"/>
</dbReference>
<feature type="repeat" description="TPR" evidence="7">
    <location>
        <begin position="118"/>
        <end position="151"/>
    </location>
</feature>
<evidence type="ECO:0000256" key="8">
    <source>
        <dbReference type="SAM" id="Phobius"/>
    </source>
</evidence>
<keyword evidence="8" id="KW-0472">Membrane</keyword>
<feature type="transmembrane region" description="Helical" evidence="8">
    <location>
        <begin position="397"/>
        <end position="418"/>
    </location>
</feature>
<dbReference type="EMBL" id="SNYM01000010">
    <property type="protein sequence ID" value="TDQ47526.1"/>
    <property type="molecule type" value="Genomic_DNA"/>
</dbReference>
<evidence type="ECO:0000259" key="9">
    <source>
        <dbReference type="PROSITE" id="PS50109"/>
    </source>
</evidence>
<dbReference type="SUPFAM" id="SSF47384">
    <property type="entry name" value="Homodimeric domain of signal transducing histidine kinase"/>
    <property type="match status" value="1"/>
</dbReference>
<organism evidence="10 11">
    <name type="scientific">Permianibacter aggregans</name>
    <dbReference type="NCBI Taxonomy" id="1510150"/>
    <lineage>
        <taxon>Bacteria</taxon>
        <taxon>Pseudomonadati</taxon>
        <taxon>Pseudomonadota</taxon>
        <taxon>Gammaproteobacteria</taxon>
        <taxon>Pseudomonadales</taxon>
        <taxon>Pseudomonadaceae</taxon>
        <taxon>Permianibacter</taxon>
    </lineage>
</organism>
<gene>
    <name evidence="10" type="ORF">EV696_110118</name>
</gene>
<dbReference type="Pfam" id="PF02518">
    <property type="entry name" value="HATPase_c"/>
    <property type="match status" value="1"/>
</dbReference>
<dbReference type="InterPro" id="IPR036097">
    <property type="entry name" value="HisK_dim/P_sf"/>
</dbReference>
<dbReference type="InterPro" id="IPR003661">
    <property type="entry name" value="HisK_dim/P_dom"/>
</dbReference>
<dbReference type="GO" id="GO:0000155">
    <property type="term" value="F:phosphorelay sensor kinase activity"/>
    <property type="evidence" value="ECO:0007669"/>
    <property type="project" value="InterPro"/>
</dbReference>
<dbReference type="Gene3D" id="1.25.40.10">
    <property type="entry name" value="Tetratricopeptide repeat domain"/>
    <property type="match status" value="2"/>
</dbReference>
<evidence type="ECO:0000256" key="1">
    <source>
        <dbReference type="ARBA" id="ARBA00000085"/>
    </source>
</evidence>
<name>A0A4R6UMV5_9GAMM</name>